<dbReference type="EMBL" id="VCEA01000003">
    <property type="protein sequence ID" value="KAB0344941.1"/>
    <property type="molecule type" value="Genomic_DNA"/>
</dbReference>
<dbReference type="PANTHER" id="PTHR10064:SF2">
    <property type="entry name" value="LARGE RIBOSOMAL SUBUNIT PROTEIN EL22"/>
    <property type="match status" value="1"/>
</dbReference>
<name>A0A5N3V9D4_MUNMU</name>
<dbReference type="Proteomes" id="UP000326458">
    <property type="component" value="Unassembled WGS sequence"/>
</dbReference>
<proteinExistence type="predicted"/>
<evidence type="ECO:0000313" key="3">
    <source>
        <dbReference type="Proteomes" id="UP000326458"/>
    </source>
</evidence>
<dbReference type="GO" id="GO:0005840">
    <property type="term" value="C:ribosome"/>
    <property type="evidence" value="ECO:0007669"/>
    <property type="project" value="InterPro"/>
</dbReference>
<accession>A0A5N3V9D4</accession>
<evidence type="ECO:0000256" key="1">
    <source>
        <dbReference type="SAM" id="MobiDB-lite"/>
    </source>
</evidence>
<keyword evidence="3" id="KW-1185">Reference proteome</keyword>
<dbReference type="GO" id="GO:0002181">
    <property type="term" value="P:cytoplasmic translation"/>
    <property type="evidence" value="ECO:0007669"/>
    <property type="project" value="TreeGrafter"/>
</dbReference>
<dbReference type="GO" id="GO:0003723">
    <property type="term" value="F:RNA binding"/>
    <property type="evidence" value="ECO:0007669"/>
    <property type="project" value="TreeGrafter"/>
</dbReference>
<gene>
    <name evidence="2" type="ORF">FD754_021867</name>
</gene>
<reference evidence="2 3" key="1">
    <citation type="submission" date="2019-06" db="EMBL/GenBank/DDBJ databases">
        <title>Discovery of a novel chromosome fission-fusion reversal in muntjac.</title>
        <authorList>
            <person name="Mudd A.B."/>
            <person name="Bredeson J.V."/>
            <person name="Baum R."/>
            <person name="Hockemeyer D."/>
            <person name="Rokhsar D.S."/>
        </authorList>
    </citation>
    <scope>NUCLEOTIDE SEQUENCE [LARGE SCALE GENOMIC DNA]</scope>
    <source>
        <strain evidence="2">UTSW_UCB_Mm</strain>
        <tissue evidence="2">Fibroblast cell line</tissue>
    </source>
</reference>
<dbReference type="InterPro" id="IPR002671">
    <property type="entry name" value="Ribosomal_eL22"/>
</dbReference>
<feature type="region of interest" description="Disordered" evidence="1">
    <location>
        <begin position="1"/>
        <end position="33"/>
    </location>
</feature>
<dbReference type="GO" id="GO:0003735">
    <property type="term" value="F:structural constituent of ribosome"/>
    <property type="evidence" value="ECO:0007669"/>
    <property type="project" value="InterPro"/>
</dbReference>
<organism evidence="2 3">
    <name type="scientific">Muntiacus muntjak</name>
    <name type="common">Barking deer</name>
    <name type="synonym">Indian muntjac</name>
    <dbReference type="NCBI Taxonomy" id="9888"/>
    <lineage>
        <taxon>Eukaryota</taxon>
        <taxon>Metazoa</taxon>
        <taxon>Chordata</taxon>
        <taxon>Craniata</taxon>
        <taxon>Vertebrata</taxon>
        <taxon>Euteleostomi</taxon>
        <taxon>Mammalia</taxon>
        <taxon>Eutheria</taxon>
        <taxon>Laurasiatheria</taxon>
        <taxon>Artiodactyla</taxon>
        <taxon>Ruminantia</taxon>
        <taxon>Pecora</taxon>
        <taxon>Cervidae</taxon>
        <taxon>Muntiacinae</taxon>
        <taxon>Muntiacus</taxon>
    </lineage>
</organism>
<evidence type="ECO:0000313" key="2">
    <source>
        <dbReference type="EMBL" id="KAB0344941.1"/>
    </source>
</evidence>
<sequence length="93" mass="10511">MERGFFGTSRVKNLPASAGDRGSKMPVTDATKTEPFLQERIKVNGNGCNLGSGVTTVRKKYLKYLTKIANSKEAHKLRYFQINQDKEEEENEN</sequence>
<dbReference type="AlphaFoldDB" id="A0A5N3V9D4"/>
<protein>
    <submittedName>
        <fullName evidence="2">Uncharacterized protein</fullName>
    </submittedName>
</protein>
<dbReference type="PANTHER" id="PTHR10064">
    <property type="entry name" value="60S RIBOSOMAL PROTEIN L22"/>
    <property type="match status" value="1"/>
</dbReference>
<comment type="caution">
    <text evidence="2">The sequence shown here is derived from an EMBL/GenBank/DDBJ whole genome shotgun (WGS) entry which is preliminary data.</text>
</comment>